<evidence type="ECO:0000256" key="1">
    <source>
        <dbReference type="ARBA" id="ARBA00022837"/>
    </source>
</evidence>
<comment type="caution">
    <text evidence="5">The sequence shown here is derived from an EMBL/GenBank/DDBJ whole genome shotgun (WGS) entry which is preliminary data.</text>
</comment>
<evidence type="ECO:0000313" key="5">
    <source>
        <dbReference type="EMBL" id="CAE7837727.1"/>
    </source>
</evidence>
<dbReference type="EMBL" id="CAJNJA010049575">
    <property type="protein sequence ID" value="CAE7837727.1"/>
    <property type="molecule type" value="Genomic_DNA"/>
</dbReference>
<dbReference type="GO" id="GO:0005509">
    <property type="term" value="F:calcium ion binding"/>
    <property type="evidence" value="ECO:0007669"/>
    <property type="project" value="InterPro"/>
</dbReference>
<feature type="signal peptide" evidence="3">
    <location>
        <begin position="1"/>
        <end position="25"/>
    </location>
</feature>
<reference evidence="5" key="1">
    <citation type="submission" date="2021-02" db="EMBL/GenBank/DDBJ databases">
        <authorList>
            <person name="Dougan E. K."/>
            <person name="Rhodes N."/>
            <person name="Thang M."/>
            <person name="Chan C."/>
        </authorList>
    </citation>
    <scope>NUCLEOTIDE SEQUENCE</scope>
</reference>
<gene>
    <name evidence="5" type="ORF">SNEC2469_LOCUS25256</name>
</gene>
<name>A0A812ZR17_9DINO</name>
<keyword evidence="1" id="KW-0106">Calcium</keyword>
<keyword evidence="3" id="KW-0732">Signal</keyword>
<evidence type="ECO:0000256" key="2">
    <source>
        <dbReference type="SAM" id="MobiDB-lite"/>
    </source>
</evidence>
<feature type="chain" id="PRO_5032944195" description="EF-hand domain-containing protein" evidence="3">
    <location>
        <begin position="26"/>
        <end position="564"/>
    </location>
</feature>
<dbReference type="AlphaFoldDB" id="A0A812ZR17"/>
<dbReference type="InterPro" id="IPR002048">
    <property type="entry name" value="EF_hand_dom"/>
</dbReference>
<dbReference type="PROSITE" id="PS00018">
    <property type="entry name" value="EF_HAND_1"/>
    <property type="match status" value="1"/>
</dbReference>
<accession>A0A812ZR17</accession>
<evidence type="ECO:0000256" key="3">
    <source>
        <dbReference type="SAM" id="SignalP"/>
    </source>
</evidence>
<organism evidence="5 6">
    <name type="scientific">Symbiodinium necroappetens</name>
    <dbReference type="NCBI Taxonomy" id="1628268"/>
    <lineage>
        <taxon>Eukaryota</taxon>
        <taxon>Sar</taxon>
        <taxon>Alveolata</taxon>
        <taxon>Dinophyceae</taxon>
        <taxon>Suessiales</taxon>
        <taxon>Symbiodiniaceae</taxon>
        <taxon>Symbiodinium</taxon>
    </lineage>
</organism>
<dbReference type="InterPro" id="IPR011992">
    <property type="entry name" value="EF-hand-dom_pair"/>
</dbReference>
<dbReference type="InterPro" id="IPR018247">
    <property type="entry name" value="EF_Hand_1_Ca_BS"/>
</dbReference>
<dbReference type="OrthoDB" id="418464at2759"/>
<feature type="domain" description="EF-hand" evidence="4">
    <location>
        <begin position="237"/>
        <end position="272"/>
    </location>
</feature>
<evidence type="ECO:0000313" key="6">
    <source>
        <dbReference type="Proteomes" id="UP000601435"/>
    </source>
</evidence>
<dbReference type="SUPFAM" id="SSF47473">
    <property type="entry name" value="EF-hand"/>
    <property type="match status" value="1"/>
</dbReference>
<dbReference type="PROSITE" id="PS50222">
    <property type="entry name" value="EF_HAND_2"/>
    <property type="match status" value="1"/>
</dbReference>
<feature type="region of interest" description="Disordered" evidence="2">
    <location>
        <begin position="331"/>
        <end position="374"/>
    </location>
</feature>
<sequence length="564" mass="59741">MAPCRFSQVVFVATTCLCALPFSTALEACPKNTYRSSPIVFSCGGGFGNTYLTVPANQSVPLTIPLGVEGFRITANSSTGRVRLQLRDAASDVVVVAQDHGLINGSVRAGVYKDVGIVYSGNLSSANISLYLLGALTAPMKLSFATTTSSGIARVHLAYTFERVLECSSPPAGCHEYHEEDARWQVQVWSRWARSEYQNASRAWQALAEDRAEKNGVSWPEWPEVWSVFVGNSSIQVAGEEWQPSFRYLDADRDGFVSQEEFELGFHGGGQARGRDEAAVTMEEVIGKTEGAVRSHLWIVAGAASVLLLAAVLCWRCRSSGAKRVVRSVSKLSRDDVPSGPGQALKTGRAAAAASLPTKEPSASKGTRGLPDSTGAGAVHGEGLWLFPHIGQALPSFLTQESFRYVPLATQEEVPLQHAGVGHPPSSESFTGWHAQPGSFSLPASSASGLQSFAMAPEFGLGHMAPSMALGPLGQAGQDPRREAMLHVAWAARLTQGSPWTSAPASAASPSIAEPPVRHAELAGPVQVMPAEIPVVGTGAEETAADRWGDVAAVISPQRLSAEI</sequence>
<dbReference type="Proteomes" id="UP000601435">
    <property type="component" value="Unassembled WGS sequence"/>
</dbReference>
<evidence type="ECO:0000259" key="4">
    <source>
        <dbReference type="PROSITE" id="PS50222"/>
    </source>
</evidence>
<protein>
    <recommendedName>
        <fullName evidence="4">EF-hand domain-containing protein</fullName>
    </recommendedName>
</protein>
<keyword evidence="6" id="KW-1185">Reference proteome</keyword>
<proteinExistence type="predicted"/>
<dbReference type="Gene3D" id="1.10.238.10">
    <property type="entry name" value="EF-hand"/>
    <property type="match status" value="1"/>
</dbReference>